<organism evidence="3 4">
    <name type="scientific">Crystallibacter crystallopoietes</name>
    <dbReference type="NCBI Taxonomy" id="37928"/>
    <lineage>
        <taxon>Bacteria</taxon>
        <taxon>Bacillati</taxon>
        <taxon>Actinomycetota</taxon>
        <taxon>Actinomycetes</taxon>
        <taxon>Micrococcales</taxon>
        <taxon>Micrococcaceae</taxon>
        <taxon>Crystallibacter</taxon>
    </lineage>
</organism>
<dbReference type="Gene3D" id="3.20.20.140">
    <property type="entry name" value="Metal-dependent hydrolases"/>
    <property type="match status" value="1"/>
</dbReference>
<keyword evidence="4" id="KW-1185">Reference proteome</keyword>
<gene>
    <name evidence="3" type="ORF">SAMN04489742_2436</name>
</gene>
<reference evidence="3 4" key="1">
    <citation type="submission" date="2016-10" db="EMBL/GenBank/DDBJ databases">
        <authorList>
            <person name="de Groot N.N."/>
        </authorList>
    </citation>
    <scope>NUCLEOTIDE SEQUENCE [LARGE SCALE GENOMIC DNA]</scope>
    <source>
        <strain evidence="3 4">DSM 20117</strain>
    </source>
</reference>
<name>A0A1H1DHD4_9MICC</name>
<dbReference type="PANTHER" id="PTHR21240">
    <property type="entry name" value="2-AMINO-3-CARBOXYLMUCONATE-6-SEMIALDEHYDE DECARBOXYLASE"/>
    <property type="match status" value="1"/>
</dbReference>
<dbReference type="Proteomes" id="UP000181917">
    <property type="component" value="Unassembled WGS sequence"/>
</dbReference>
<evidence type="ECO:0000256" key="1">
    <source>
        <dbReference type="ARBA" id="ARBA00023239"/>
    </source>
</evidence>
<evidence type="ECO:0000259" key="2">
    <source>
        <dbReference type="Pfam" id="PF04909"/>
    </source>
</evidence>
<feature type="domain" description="Amidohydrolase-related" evidence="2">
    <location>
        <begin position="18"/>
        <end position="295"/>
    </location>
</feature>
<evidence type="ECO:0000313" key="4">
    <source>
        <dbReference type="Proteomes" id="UP000181917"/>
    </source>
</evidence>
<dbReference type="InterPro" id="IPR006680">
    <property type="entry name" value="Amidohydro-rel"/>
</dbReference>
<dbReference type="Pfam" id="PF04909">
    <property type="entry name" value="Amidohydro_2"/>
    <property type="match status" value="1"/>
</dbReference>
<dbReference type="PANTHER" id="PTHR21240:SF19">
    <property type="entry name" value="CATALYTIC_ HYDROLASE"/>
    <property type="match status" value="1"/>
</dbReference>
<dbReference type="InterPro" id="IPR032465">
    <property type="entry name" value="ACMSD"/>
</dbReference>
<dbReference type="GO" id="GO:0016831">
    <property type="term" value="F:carboxy-lyase activity"/>
    <property type="evidence" value="ECO:0007669"/>
    <property type="project" value="InterPro"/>
</dbReference>
<dbReference type="InterPro" id="IPR032466">
    <property type="entry name" value="Metal_Hydrolase"/>
</dbReference>
<dbReference type="RefSeq" id="WP_074700650.1">
    <property type="nucleotide sequence ID" value="NZ_CP018863.1"/>
</dbReference>
<evidence type="ECO:0000313" key="3">
    <source>
        <dbReference type="EMBL" id="SDQ75618.1"/>
    </source>
</evidence>
<dbReference type="SUPFAM" id="SSF51556">
    <property type="entry name" value="Metallo-dependent hydrolases"/>
    <property type="match status" value="1"/>
</dbReference>
<protein>
    <recommendedName>
        <fullName evidence="2">Amidohydrolase-related domain-containing protein</fullName>
    </recommendedName>
</protein>
<accession>A0A1H1DHD4</accession>
<proteinExistence type="predicted"/>
<dbReference type="CDD" id="cd01292">
    <property type="entry name" value="metallo-dependent_hydrolases"/>
    <property type="match status" value="1"/>
</dbReference>
<dbReference type="KEGG" id="acry:AC20117_05245"/>
<keyword evidence="1" id="KW-0456">Lyase</keyword>
<dbReference type="GO" id="GO:0016787">
    <property type="term" value="F:hydrolase activity"/>
    <property type="evidence" value="ECO:0007669"/>
    <property type="project" value="InterPro"/>
</dbReference>
<dbReference type="STRING" id="37928.SAMN04489742_2436"/>
<dbReference type="EMBL" id="FNKH01000002">
    <property type="protein sequence ID" value="SDQ75618.1"/>
    <property type="molecule type" value="Genomic_DNA"/>
</dbReference>
<dbReference type="OrthoDB" id="1407586at2"/>
<sequence length="301" mass="32780">MAATAYEVGIDASAIEAVDMHVHVEIDNCGHVSLPPALNDASSKYFKAEERTPSLDRIAETYRGLNMAAVVFTVDARTKLKREPNSIEDIVEGAARNNDVLIPFGSVDPLTGADAIDRAKRLAGDYGVRGFKFHPSLQGFDPSDEQFYPLWEALQEIGLPAIFHTGQNGMGAGLPGGYGIKLAYSNPLLLDAVAADFPEFQIIMAHPSVPWQDEANSIATHKANVFIDLSGWSPKYFPESLVKMSNSVLQDKVLFGTDYPLITPQKWLSAFADLPLKDEVRPKILKANAVKLLGLEAGRKA</sequence>
<dbReference type="AlphaFoldDB" id="A0A1H1DHD4"/>